<comment type="caution">
    <text evidence="4">The sequence shown here is derived from an EMBL/GenBank/DDBJ whole genome shotgun (WGS) entry which is preliminary data.</text>
</comment>
<evidence type="ECO:0000256" key="1">
    <source>
        <dbReference type="ARBA" id="ARBA00009861"/>
    </source>
</evidence>
<evidence type="ECO:0000313" key="4">
    <source>
        <dbReference type="EMBL" id="KAK4775177.1"/>
    </source>
</evidence>
<keyword evidence="3" id="KW-0012">Acyltransferase</keyword>
<keyword evidence="5" id="KW-1185">Reference proteome</keyword>
<organism evidence="4 5">
    <name type="scientific">Trapa natans</name>
    <name type="common">Water chestnut</name>
    <dbReference type="NCBI Taxonomy" id="22666"/>
    <lineage>
        <taxon>Eukaryota</taxon>
        <taxon>Viridiplantae</taxon>
        <taxon>Streptophyta</taxon>
        <taxon>Embryophyta</taxon>
        <taxon>Tracheophyta</taxon>
        <taxon>Spermatophyta</taxon>
        <taxon>Magnoliopsida</taxon>
        <taxon>eudicotyledons</taxon>
        <taxon>Gunneridae</taxon>
        <taxon>Pentapetalae</taxon>
        <taxon>rosids</taxon>
        <taxon>malvids</taxon>
        <taxon>Myrtales</taxon>
        <taxon>Lythraceae</taxon>
        <taxon>Trapa</taxon>
    </lineage>
</organism>
<sequence length="450" mass="50389">MNVKIVSSITVKPTYVPSLPPPTTAYVPLSSFDKVAYDLQAGVIYVYRPTTIPAITTTLTQGLQRVLAIYRELAGRLGKNQKGEDVILLNDHGVKFVEASVDCRFDQASSLLEPSRDTLSLHPPTKGIEELFQVQITRFACSTVVIGITAQHIVADGQSIGNFLVAWGRACRGLDIGPLPLHDRLSFFTLRDPPEIEFDHLGKEYTNKKTLEDEAGRSNEVALDDLVMHKIHFSADFIEKLKARASPSFGPSYITSDEKRTSYSTFECLIAHLWRALTRARMLDASEITQMKIAVNGRPRMNPKVPNQYFGNLVLWARPTAKVTDLLNRPVSLVAELIHEGIVKIDDGYIRSFINFSETRFEQDSDVIPFPLGEKCPRCPNIEVYSWLKLPFCDLDFGFGSPYMFMPAHCPTEGILFVLPAHAGDGSIDVFATLFKDQLDAFRQYCHILD</sequence>
<dbReference type="InterPro" id="IPR050317">
    <property type="entry name" value="Plant_Fungal_Acyltransferase"/>
</dbReference>
<name>A0AAN7L615_TRANT</name>
<dbReference type="AlphaFoldDB" id="A0AAN7L615"/>
<proteinExistence type="inferred from homology"/>
<dbReference type="Proteomes" id="UP001346149">
    <property type="component" value="Unassembled WGS sequence"/>
</dbReference>
<reference evidence="4 5" key="1">
    <citation type="journal article" date="2023" name="Hortic Res">
        <title>Pangenome of water caltrop reveals structural variations and asymmetric subgenome divergence after allopolyploidization.</title>
        <authorList>
            <person name="Zhang X."/>
            <person name="Chen Y."/>
            <person name="Wang L."/>
            <person name="Yuan Y."/>
            <person name="Fang M."/>
            <person name="Shi L."/>
            <person name="Lu R."/>
            <person name="Comes H.P."/>
            <person name="Ma Y."/>
            <person name="Chen Y."/>
            <person name="Huang G."/>
            <person name="Zhou Y."/>
            <person name="Zheng Z."/>
            <person name="Qiu Y."/>
        </authorList>
    </citation>
    <scope>NUCLEOTIDE SEQUENCE [LARGE SCALE GENOMIC DNA]</scope>
    <source>
        <strain evidence="4">F231</strain>
    </source>
</reference>
<dbReference type="Gene3D" id="3.30.559.10">
    <property type="entry name" value="Chloramphenicol acetyltransferase-like domain"/>
    <property type="match status" value="2"/>
</dbReference>
<protein>
    <submittedName>
        <fullName evidence="4">Uncharacterized protein</fullName>
    </submittedName>
</protein>
<evidence type="ECO:0000313" key="5">
    <source>
        <dbReference type="Proteomes" id="UP001346149"/>
    </source>
</evidence>
<dbReference type="PANTHER" id="PTHR31642">
    <property type="entry name" value="TRICHOTHECENE 3-O-ACETYLTRANSFERASE"/>
    <property type="match status" value="1"/>
</dbReference>
<evidence type="ECO:0000256" key="3">
    <source>
        <dbReference type="ARBA" id="ARBA00023315"/>
    </source>
</evidence>
<dbReference type="EMBL" id="JAXQNO010000019">
    <property type="protein sequence ID" value="KAK4775177.1"/>
    <property type="molecule type" value="Genomic_DNA"/>
</dbReference>
<evidence type="ECO:0000256" key="2">
    <source>
        <dbReference type="ARBA" id="ARBA00022679"/>
    </source>
</evidence>
<dbReference type="GO" id="GO:0016747">
    <property type="term" value="F:acyltransferase activity, transferring groups other than amino-acyl groups"/>
    <property type="evidence" value="ECO:0007669"/>
    <property type="project" value="TreeGrafter"/>
</dbReference>
<keyword evidence="2" id="KW-0808">Transferase</keyword>
<dbReference type="PANTHER" id="PTHR31642:SF13">
    <property type="entry name" value="AGMATINE HYDROXYCINNAMOYLTRANSFERASE 1"/>
    <property type="match status" value="1"/>
</dbReference>
<dbReference type="InterPro" id="IPR023213">
    <property type="entry name" value="CAT-like_dom_sf"/>
</dbReference>
<gene>
    <name evidence="4" type="ORF">SAY86_010112</name>
</gene>
<dbReference type="FunFam" id="3.30.559.10:FF:000008">
    <property type="entry name" value="Tryptamine hydroxycinnamoyl transferase"/>
    <property type="match status" value="1"/>
</dbReference>
<accession>A0AAN7L615</accession>
<comment type="similarity">
    <text evidence="1">Belongs to the plant acyltransferase family.</text>
</comment>
<dbReference type="Pfam" id="PF02458">
    <property type="entry name" value="Transferase"/>
    <property type="match status" value="1"/>
</dbReference>